<gene>
    <name evidence="4" type="ORF">ANME2D_02551</name>
</gene>
<dbReference type="EMBL" id="JMIY01000007">
    <property type="protein sequence ID" value="KCZ70531.1"/>
    <property type="molecule type" value="Genomic_DNA"/>
</dbReference>
<protein>
    <recommendedName>
        <fullName evidence="3">4Fe-4S ferredoxin-type domain-containing protein</fullName>
    </recommendedName>
</protein>
<dbReference type="RefSeq" id="WP_198527424.1">
    <property type="nucleotide sequence ID" value="NZ_JMIY01000007.1"/>
</dbReference>
<proteinExistence type="inferred from homology"/>
<feature type="domain" description="4Fe-4S ferredoxin-type" evidence="3">
    <location>
        <begin position="23"/>
        <end position="55"/>
    </location>
</feature>
<dbReference type="GO" id="GO:0016491">
    <property type="term" value="F:oxidoreductase activity"/>
    <property type="evidence" value="ECO:0007669"/>
    <property type="project" value="UniProtKB-ARBA"/>
</dbReference>
<dbReference type="GO" id="GO:0005886">
    <property type="term" value="C:plasma membrane"/>
    <property type="evidence" value="ECO:0007669"/>
    <property type="project" value="TreeGrafter"/>
</dbReference>
<evidence type="ECO:0000313" key="4">
    <source>
        <dbReference type="EMBL" id="KCZ70531.1"/>
    </source>
</evidence>
<comment type="similarity">
    <text evidence="1">Belongs to the HdrC family.</text>
</comment>
<accession>A0A062UU20</accession>
<evidence type="ECO:0000256" key="1">
    <source>
        <dbReference type="ARBA" id="ARBA00007097"/>
    </source>
</evidence>
<dbReference type="AlphaFoldDB" id="A0A062UU20"/>
<keyword evidence="5" id="KW-1185">Reference proteome</keyword>
<evidence type="ECO:0000256" key="2">
    <source>
        <dbReference type="SAM" id="MobiDB-lite"/>
    </source>
</evidence>
<dbReference type="SUPFAM" id="SSF46548">
    <property type="entry name" value="alpha-helical ferredoxin"/>
    <property type="match status" value="1"/>
</dbReference>
<organism evidence="4 5">
    <name type="scientific">Candidatus Methanoperedens nitratireducens</name>
    <dbReference type="NCBI Taxonomy" id="1392998"/>
    <lineage>
        <taxon>Archaea</taxon>
        <taxon>Methanobacteriati</taxon>
        <taxon>Methanobacteriota</taxon>
        <taxon>Stenosarchaea group</taxon>
        <taxon>Methanomicrobia</taxon>
        <taxon>Methanosarcinales</taxon>
        <taxon>ANME-2 cluster</taxon>
        <taxon>Candidatus Methanoperedentaceae</taxon>
        <taxon>Candidatus Methanoperedens</taxon>
    </lineage>
</organism>
<dbReference type="GO" id="GO:0051536">
    <property type="term" value="F:iron-sulfur cluster binding"/>
    <property type="evidence" value="ECO:0007669"/>
    <property type="project" value="InterPro"/>
</dbReference>
<dbReference type="InterPro" id="IPR017900">
    <property type="entry name" value="4Fe4S_Fe_S_CS"/>
</dbReference>
<dbReference type="InterPro" id="IPR017896">
    <property type="entry name" value="4Fe4S_Fe-S-bd"/>
</dbReference>
<reference evidence="4 5" key="1">
    <citation type="journal article" date="2013" name="Nature">
        <title>Anaerobic oxidation of methane coupled to nitrate reduction in a novel archaeal lineage.</title>
        <authorList>
            <person name="Haroon M.F."/>
            <person name="Hu S."/>
            <person name="Shi Y."/>
            <person name="Imelfort M."/>
            <person name="Keller J."/>
            <person name="Hugenholtz P."/>
            <person name="Yuan Z."/>
            <person name="Tyson G.W."/>
        </authorList>
    </citation>
    <scope>NUCLEOTIDE SEQUENCE [LARGE SCALE GENOMIC DNA]</scope>
    <source>
        <strain evidence="4 5">ANME-2d</strain>
    </source>
</reference>
<dbReference type="PROSITE" id="PS00198">
    <property type="entry name" value="4FE4S_FER_1"/>
    <property type="match status" value="1"/>
</dbReference>
<dbReference type="PANTHER" id="PTHR43255">
    <property type="entry name" value="IRON-SULFUR-BINDING OXIDOREDUCTASE FADF-RELATED-RELATED"/>
    <property type="match status" value="1"/>
</dbReference>
<dbReference type="PANTHER" id="PTHR43255:SF2">
    <property type="entry name" value="HETERODISULFIDE REDUCTASE RELATED PROTEIN"/>
    <property type="match status" value="1"/>
</dbReference>
<dbReference type="OrthoDB" id="144910at2157"/>
<dbReference type="Pfam" id="PF13183">
    <property type="entry name" value="Fer4_8"/>
    <property type="match status" value="1"/>
</dbReference>
<dbReference type="Gene3D" id="1.10.1060.10">
    <property type="entry name" value="Alpha-helical ferredoxin"/>
    <property type="match status" value="1"/>
</dbReference>
<evidence type="ECO:0000259" key="3">
    <source>
        <dbReference type="PROSITE" id="PS51379"/>
    </source>
</evidence>
<comment type="caution">
    <text evidence="4">The sequence shown here is derived from an EMBL/GenBank/DDBJ whole genome shotgun (WGS) entry which is preliminary data.</text>
</comment>
<sequence>MIQTKKEAISSESRDPIFRDLVLKTQIGKKIPTCMQCGVCAGSCPVSNEMDYTPRQIVRMIQLGLKQEVLNSNTIWICTTCFSCSVRCPRGIHPTELMETLKPLAIAEGIENKNTRFDHIFSDMVKKKGRSSEFLLISKYSLSDPGMIKQAPFGLSLITKGKLPLSVDRMEDTGELEAIFKLGDKARDKMTGDSREDSRESDAGEKEKTEEEEK</sequence>
<evidence type="ECO:0000313" key="5">
    <source>
        <dbReference type="Proteomes" id="UP000027153"/>
    </source>
</evidence>
<dbReference type="PROSITE" id="PS51379">
    <property type="entry name" value="4FE4S_FER_2"/>
    <property type="match status" value="1"/>
</dbReference>
<feature type="region of interest" description="Disordered" evidence="2">
    <location>
        <begin position="187"/>
        <end position="214"/>
    </location>
</feature>
<name>A0A062UU20_9EURY</name>
<dbReference type="InterPro" id="IPR009051">
    <property type="entry name" value="Helical_ferredxn"/>
</dbReference>
<dbReference type="InterPro" id="IPR051460">
    <property type="entry name" value="HdrC_iron-sulfur_subunit"/>
</dbReference>
<dbReference type="Proteomes" id="UP000027153">
    <property type="component" value="Unassembled WGS sequence"/>
</dbReference>